<feature type="compositionally biased region" description="Basic and acidic residues" evidence="12">
    <location>
        <begin position="591"/>
        <end position="626"/>
    </location>
</feature>
<feature type="compositionally biased region" description="Basic and acidic residues" evidence="12">
    <location>
        <begin position="453"/>
        <end position="462"/>
    </location>
</feature>
<dbReference type="GO" id="GO:0016787">
    <property type="term" value="F:hydrolase activity"/>
    <property type="evidence" value="ECO:0007669"/>
    <property type="project" value="UniProtKB-KW"/>
</dbReference>
<dbReference type="Proteomes" id="UP001201980">
    <property type="component" value="Unassembled WGS sequence"/>
</dbReference>
<comment type="domain">
    <text evidence="11">The VLRF1 domain mediates binding to the 60S ribosomal subunit.</text>
</comment>
<dbReference type="InterPro" id="IPR041175">
    <property type="entry name" value="VLRF1/Vms1"/>
</dbReference>
<name>A0AAD5RV49_9PEZI</name>
<sequence length="670" mass="74693">MATPGNKTEKAQNDLLRRPLYFYDLPAEVLSTLSYTPNQKLISTEPVPVPEAKIESQSEPQIEEPSQSSATTSSKSSEFLGSQSCALCSQTFSSLPNQRSHLRSDLHHYNLKQKLRGRKPATEDEFEKLIETLDESLSGSDSSTDEDEDETAGEGDDSPLAILLKRKAKVSPSTSRQADEDPSTSQPKTRLLGNSPLLWLSSPKLPANHYFGAHKALFSTTDLASPINLMDVIKSKQLTPINFPKSQKGLPTSQLPPVAYNSPHIFLCMTGGGHFAAMVVSLAPHAHSKGTTLDREATVLAHKTFHKYTTRRKQGGAQSANDNAKGKAKSIGAQIRRANEQALADDIRALIKEWKPLIASSELLFVRATGAQNRRVLFGSTEGDMEEGLLKTKDERLRGFPFSTGRATQKELMRCFIELTRLKIREIVPVEPEREKEKEKEKMAEKQSTQKKPTKEEKERNEELETAMLHTTQMQSMIKRSKLPALLAYLRNNELSPNFRFEPSGAQGNAHAPTPLHLAAAQGAALIVGGLLGKAGADPTVRSKEGKTPFEISSDRATRDAFRVARGELGEEKWDWDNVAKVPPALSKGDVEKRVRREKDEEEERKREELKRVEMEQTKKGADLGKQRGVMQSTKGPSWEEQAKGMTPEMRMRLQREQRARAAEERLKRM</sequence>
<evidence type="ECO:0000256" key="12">
    <source>
        <dbReference type="SAM" id="MobiDB-lite"/>
    </source>
</evidence>
<feature type="region of interest" description="Disordered" evidence="12">
    <location>
        <begin position="591"/>
        <end position="650"/>
    </location>
</feature>
<feature type="region of interest" description="Disordered" evidence="12">
    <location>
        <begin position="308"/>
        <end position="328"/>
    </location>
</feature>
<accession>A0AAD5RV49</accession>
<evidence type="ECO:0000313" key="14">
    <source>
        <dbReference type="EMBL" id="KAJ2904891.1"/>
    </source>
</evidence>
<dbReference type="AlphaFoldDB" id="A0AAD5RV49"/>
<evidence type="ECO:0000256" key="2">
    <source>
        <dbReference type="ARBA" id="ARBA00009262"/>
    </source>
</evidence>
<evidence type="ECO:0000256" key="8">
    <source>
        <dbReference type="ARBA" id="ARBA00023043"/>
    </source>
</evidence>
<comment type="similarity">
    <text evidence="2 11">Belongs to the ANKZF1/VMS1 family.</text>
</comment>
<evidence type="ECO:0000256" key="4">
    <source>
        <dbReference type="ARBA" id="ARBA00022722"/>
    </source>
</evidence>
<dbReference type="GO" id="GO:0004519">
    <property type="term" value="F:endonuclease activity"/>
    <property type="evidence" value="ECO:0007669"/>
    <property type="project" value="UniProtKB-KW"/>
</dbReference>
<dbReference type="PROSITE" id="PS50088">
    <property type="entry name" value="ANK_REPEAT"/>
    <property type="match status" value="1"/>
</dbReference>
<keyword evidence="15" id="KW-1185">Reference proteome</keyword>
<evidence type="ECO:0000256" key="6">
    <source>
        <dbReference type="ARBA" id="ARBA00022759"/>
    </source>
</evidence>
<dbReference type="PANTHER" id="PTHR16036">
    <property type="entry name" value="ANKYRIN REPEAT AND ZINC FINGER DOMAIN-CONTAINING PROTEIN 1"/>
    <property type="match status" value="1"/>
</dbReference>
<evidence type="ECO:0000259" key="13">
    <source>
        <dbReference type="PROSITE" id="PS52044"/>
    </source>
</evidence>
<keyword evidence="8 10" id="KW-0040">ANK repeat</keyword>
<dbReference type="EMBL" id="JAKWBI020000042">
    <property type="protein sequence ID" value="KAJ2904891.1"/>
    <property type="molecule type" value="Genomic_DNA"/>
</dbReference>
<evidence type="ECO:0000256" key="11">
    <source>
        <dbReference type="PROSITE-ProRule" id="PRU01389"/>
    </source>
</evidence>
<feature type="domain" description="VLRF1" evidence="13">
    <location>
        <begin position="261"/>
        <end position="422"/>
    </location>
</feature>
<keyword evidence="9" id="KW-0175">Coiled coil</keyword>
<dbReference type="InterPro" id="IPR036770">
    <property type="entry name" value="Ankyrin_rpt-contain_sf"/>
</dbReference>
<dbReference type="GO" id="GO:0036503">
    <property type="term" value="P:ERAD pathway"/>
    <property type="evidence" value="ECO:0007669"/>
    <property type="project" value="TreeGrafter"/>
</dbReference>
<evidence type="ECO:0000256" key="1">
    <source>
        <dbReference type="ARBA" id="ARBA00004496"/>
    </source>
</evidence>
<keyword evidence="6 11" id="KW-0255">Endonuclease</keyword>
<protein>
    <recommendedName>
        <fullName evidence="13">VLRF1 domain-containing protein</fullName>
    </recommendedName>
</protein>
<feature type="region of interest" description="Disordered" evidence="12">
    <location>
        <begin position="432"/>
        <end position="462"/>
    </location>
</feature>
<evidence type="ECO:0000256" key="10">
    <source>
        <dbReference type="PROSITE-ProRule" id="PRU00023"/>
    </source>
</evidence>
<proteinExistence type="inferred from homology"/>
<evidence type="ECO:0000256" key="5">
    <source>
        <dbReference type="ARBA" id="ARBA00022737"/>
    </source>
</evidence>
<feature type="active site" evidence="11">
    <location>
        <position position="318"/>
    </location>
</feature>
<dbReference type="Gene3D" id="1.25.40.20">
    <property type="entry name" value="Ankyrin repeat-containing domain"/>
    <property type="match status" value="1"/>
</dbReference>
<comment type="subcellular location">
    <subcellularLocation>
        <location evidence="1">Cytoplasm</location>
    </subcellularLocation>
</comment>
<keyword evidence="4 11" id="KW-0540">Nuclease</keyword>
<keyword evidence="7 11" id="KW-0378">Hydrolase</keyword>
<evidence type="ECO:0000256" key="9">
    <source>
        <dbReference type="ARBA" id="ARBA00023054"/>
    </source>
</evidence>
<feature type="compositionally biased region" description="Acidic residues" evidence="12">
    <location>
        <begin position="143"/>
        <end position="157"/>
    </location>
</feature>
<dbReference type="PROSITE" id="PS00028">
    <property type="entry name" value="ZINC_FINGER_C2H2_1"/>
    <property type="match status" value="1"/>
</dbReference>
<organism evidence="14 15">
    <name type="scientific">Zalerion maritima</name>
    <dbReference type="NCBI Taxonomy" id="339359"/>
    <lineage>
        <taxon>Eukaryota</taxon>
        <taxon>Fungi</taxon>
        <taxon>Dikarya</taxon>
        <taxon>Ascomycota</taxon>
        <taxon>Pezizomycotina</taxon>
        <taxon>Sordariomycetes</taxon>
        <taxon>Lulworthiomycetidae</taxon>
        <taxon>Lulworthiales</taxon>
        <taxon>Lulworthiaceae</taxon>
        <taxon>Zalerion</taxon>
    </lineage>
</organism>
<dbReference type="Pfam" id="PF18826">
    <property type="entry name" value="bVLRF1"/>
    <property type="match status" value="1"/>
</dbReference>
<feature type="region of interest" description="Disordered" evidence="12">
    <location>
        <begin position="132"/>
        <end position="191"/>
    </location>
</feature>
<dbReference type="PROSITE" id="PS52044">
    <property type="entry name" value="VLRF1"/>
    <property type="match status" value="1"/>
</dbReference>
<evidence type="ECO:0000256" key="7">
    <source>
        <dbReference type="ARBA" id="ARBA00022801"/>
    </source>
</evidence>
<gene>
    <name evidence="14" type="ORF">MKZ38_006932</name>
</gene>
<feature type="region of interest" description="Disordered" evidence="12">
    <location>
        <begin position="39"/>
        <end position="76"/>
    </location>
</feature>
<dbReference type="GO" id="GO:0005737">
    <property type="term" value="C:cytoplasm"/>
    <property type="evidence" value="ECO:0007669"/>
    <property type="project" value="UniProtKB-SubCell"/>
</dbReference>
<keyword evidence="5" id="KW-0677">Repeat</keyword>
<evidence type="ECO:0000313" key="15">
    <source>
        <dbReference type="Proteomes" id="UP001201980"/>
    </source>
</evidence>
<comment type="caution">
    <text evidence="14">The sequence shown here is derived from an EMBL/GenBank/DDBJ whole genome shotgun (WGS) entry which is preliminary data.</text>
</comment>
<keyword evidence="3 11" id="KW-0963">Cytoplasm</keyword>
<feature type="compositionally biased region" description="Basic and acidic residues" evidence="12">
    <location>
        <begin position="432"/>
        <end position="445"/>
    </location>
</feature>
<feature type="compositionally biased region" description="Low complexity" evidence="12">
    <location>
        <begin position="55"/>
        <end position="76"/>
    </location>
</feature>
<feature type="repeat" description="ANK" evidence="10">
    <location>
        <begin position="511"/>
        <end position="544"/>
    </location>
</feature>
<dbReference type="InterPro" id="IPR002110">
    <property type="entry name" value="Ankyrin_rpt"/>
</dbReference>
<reference evidence="14" key="1">
    <citation type="submission" date="2022-07" db="EMBL/GenBank/DDBJ databases">
        <title>Draft genome sequence of Zalerion maritima ATCC 34329, a (micro)plastics degrading marine fungus.</title>
        <authorList>
            <person name="Paco A."/>
            <person name="Goncalves M.F.M."/>
            <person name="Rocha-Santos T.A.P."/>
            <person name="Alves A."/>
        </authorList>
    </citation>
    <scope>NUCLEOTIDE SEQUENCE</scope>
    <source>
        <strain evidence="14">ATCC 34329</strain>
    </source>
</reference>
<dbReference type="InterPro" id="IPR013087">
    <property type="entry name" value="Znf_C2H2_type"/>
</dbReference>
<dbReference type="SUPFAM" id="SSF48403">
    <property type="entry name" value="Ankyrin repeat"/>
    <property type="match status" value="1"/>
</dbReference>
<evidence type="ECO:0000256" key="3">
    <source>
        <dbReference type="ARBA" id="ARBA00022490"/>
    </source>
</evidence>
<dbReference type="InterPro" id="IPR047139">
    <property type="entry name" value="ANKZ1/VMS1"/>
</dbReference>
<dbReference type="PANTHER" id="PTHR16036:SF2">
    <property type="entry name" value="TRNA ENDONUCLEASE ANKZF1"/>
    <property type="match status" value="1"/>
</dbReference>